<dbReference type="Gene3D" id="3.40.630.30">
    <property type="match status" value="1"/>
</dbReference>
<sequence length="258" mass="27617">MIPGDNSPAARLTLSSGLIVRELSNYGELKQACQLYRGVFGYTGDDESLNPRMLSSLLKHSGSVVGAVDPSGTVLAFAYGWAAVETGDDAHIYHFSQAAVVSSVLQGQGVGRSLKRVQAAMAERSGAERMRWTYDPLLARNAHFNLDVLGARGRWYSPDAQGLPGTDRITVEWRFTEDGASTAGADNANGGHTPHVAVGELHHDDAGTHLGLPAAKPVDPDLAASLRHQIRGIFDQGFSAVSCFRTDPHTAVYTFVKD</sequence>
<dbReference type="InterPro" id="IPR038764">
    <property type="entry name" value="GNAT_N_AcTrfase_prd"/>
</dbReference>
<dbReference type="AlphaFoldDB" id="A0A5R9BHV1"/>
<evidence type="ECO:0000313" key="1">
    <source>
        <dbReference type="EMBL" id="TLQ00257.1"/>
    </source>
</evidence>
<dbReference type="EMBL" id="VAVZ01000003">
    <property type="protein sequence ID" value="TLQ00257.1"/>
    <property type="molecule type" value="Genomic_DNA"/>
</dbReference>
<organism evidence="1 2">
    <name type="scientific">Nesterenkonia salmonea</name>
    <dbReference type="NCBI Taxonomy" id="1804987"/>
    <lineage>
        <taxon>Bacteria</taxon>
        <taxon>Bacillati</taxon>
        <taxon>Actinomycetota</taxon>
        <taxon>Actinomycetes</taxon>
        <taxon>Micrococcales</taxon>
        <taxon>Micrococcaceae</taxon>
        <taxon>Nesterenkonia</taxon>
    </lineage>
</organism>
<dbReference type="SUPFAM" id="SSF55729">
    <property type="entry name" value="Acyl-CoA N-acyltransferases (Nat)"/>
    <property type="match status" value="1"/>
</dbReference>
<name>A0A5R9BHV1_9MICC</name>
<dbReference type="InterPro" id="IPR016181">
    <property type="entry name" value="Acyl_CoA_acyltransferase"/>
</dbReference>
<evidence type="ECO:0000313" key="2">
    <source>
        <dbReference type="Proteomes" id="UP000310458"/>
    </source>
</evidence>
<dbReference type="OrthoDB" id="9797990at2"/>
<keyword evidence="2" id="KW-1185">Reference proteome</keyword>
<dbReference type="RefSeq" id="WP_138251758.1">
    <property type="nucleotide sequence ID" value="NZ_VAVZ01000003.1"/>
</dbReference>
<dbReference type="Proteomes" id="UP000310458">
    <property type="component" value="Unassembled WGS sequence"/>
</dbReference>
<accession>A0A5R9BHV1</accession>
<gene>
    <name evidence="1" type="ORF">FEF26_01440</name>
</gene>
<keyword evidence="1" id="KW-0808">Transferase</keyword>
<dbReference type="PANTHER" id="PTHR41700:SF1">
    <property type="entry name" value="N-ACETYLTRANSFERASE DOMAIN-CONTAINING PROTEIN"/>
    <property type="match status" value="1"/>
</dbReference>
<dbReference type="PANTHER" id="PTHR41700">
    <property type="entry name" value="GCN5-RELATED N-ACETYLTRANSFERASE"/>
    <property type="match status" value="1"/>
</dbReference>
<protein>
    <submittedName>
        <fullName evidence="1">GNAT family N-acetyltransferase</fullName>
    </submittedName>
</protein>
<reference evidence="1 2" key="1">
    <citation type="submission" date="2019-05" db="EMBL/GenBank/DDBJ databases">
        <title>Nesterenkonia sp. GY074 isolated from the Southern Atlantic Ocean.</title>
        <authorList>
            <person name="Zhang G."/>
        </authorList>
    </citation>
    <scope>NUCLEOTIDE SEQUENCE [LARGE SCALE GENOMIC DNA]</scope>
    <source>
        <strain evidence="1 2">GY074</strain>
    </source>
</reference>
<comment type="caution">
    <text evidence="1">The sequence shown here is derived from an EMBL/GenBank/DDBJ whole genome shotgun (WGS) entry which is preliminary data.</text>
</comment>
<dbReference type="GO" id="GO:0016740">
    <property type="term" value="F:transferase activity"/>
    <property type="evidence" value="ECO:0007669"/>
    <property type="project" value="UniProtKB-KW"/>
</dbReference>
<proteinExistence type="predicted"/>